<dbReference type="GO" id="GO:0005829">
    <property type="term" value="C:cytosol"/>
    <property type="evidence" value="ECO:0007669"/>
    <property type="project" value="TreeGrafter"/>
</dbReference>
<keyword evidence="1" id="KW-0560">Oxidoreductase</keyword>
<feature type="non-terminal residue" evidence="3">
    <location>
        <position position="250"/>
    </location>
</feature>
<evidence type="ECO:0000313" key="3">
    <source>
        <dbReference type="EMBL" id="GAG61316.1"/>
    </source>
</evidence>
<protein>
    <recommendedName>
        <fullName evidence="2">NADP-dependent oxidoreductase domain-containing protein</fullName>
    </recommendedName>
</protein>
<organism evidence="3">
    <name type="scientific">marine sediment metagenome</name>
    <dbReference type="NCBI Taxonomy" id="412755"/>
    <lineage>
        <taxon>unclassified sequences</taxon>
        <taxon>metagenomes</taxon>
        <taxon>ecological metagenomes</taxon>
    </lineage>
</organism>
<dbReference type="Pfam" id="PF00248">
    <property type="entry name" value="Aldo_ket_red"/>
    <property type="match status" value="1"/>
</dbReference>
<reference evidence="3" key="1">
    <citation type="journal article" date="2014" name="Front. Microbiol.">
        <title>High frequency of phylogenetically diverse reductive dehalogenase-homologous genes in deep subseafloor sedimentary metagenomes.</title>
        <authorList>
            <person name="Kawai M."/>
            <person name="Futagami T."/>
            <person name="Toyoda A."/>
            <person name="Takaki Y."/>
            <person name="Nishi S."/>
            <person name="Hori S."/>
            <person name="Arai W."/>
            <person name="Tsubouchi T."/>
            <person name="Morono Y."/>
            <person name="Uchiyama I."/>
            <person name="Ito T."/>
            <person name="Fujiyama A."/>
            <person name="Inagaki F."/>
            <person name="Takami H."/>
        </authorList>
    </citation>
    <scope>NUCLEOTIDE SEQUENCE</scope>
    <source>
        <strain evidence="3">Expedition CK06-06</strain>
    </source>
</reference>
<name>X1AN37_9ZZZZ</name>
<dbReference type="PRINTS" id="PR00069">
    <property type="entry name" value="ALDKETRDTASE"/>
</dbReference>
<dbReference type="GO" id="GO:0016491">
    <property type="term" value="F:oxidoreductase activity"/>
    <property type="evidence" value="ECO:0007669"/>
    <property type="project" value="UniProtKB-KW"/>
</dbReference>
<dbReference type="InterPro" id="IPR036812">
    <property type="entry name" value="NAD(P)_OxRdtase_dom_sf"/>
</dbReference>
<dbReference type="PANTHER" id="PTHR43364:SF4">
    <property type="entry name" value="NAD(P)-LINKED OXIDOREDUCTASE SUPERFAMILY PROTEIN"/>
    <property type="match status" value="1"/>
</dbReference>
<gene>
    <name evidence="3" type="ORF">S01H4_20090</name>
</gene>
<dbReference type="InterPro" id="IPR020471">
    <property type="entry name" value="AKR"/>
</dbReference>
<sequence length="250" mass="28759">MEYQRLGQADLSISRLGFGGLAIGGFHYGKTKDQQSIVAIHRALELGVNFFDTADIYGFGRSERILSKGLGEYRKKSIIATKVGMRWDKKGEKSYCDLSPKHILEAVESSLYNLRIDNIPLYQIHYPDPKTPVSQTMKVLNELKEKKKIRYIGCSNFTPDLINKYQKYGRIESLQASYNILDQEADKHLFPVCHKLNMGIISYNPIAQGLLTGKYNENTKFSDKDRRSQSKYFTRKTLSRIMPLLDKMRE</sequence>
<evidence type="ECO:0000256" key="1">
    <source>
        <dbReference type="ARBA" id="ARBA00023002"/>
    </source>
</evidence>
<evidence type="ECO:0000259" key="2">
    <source>
        <dbReference type="Pfam" id="PF00248"/>
    </source>
</evidence>
<dbReference type="EMBL" id="BART01009005">
    <property type="protein sequence ID" value="GAG61316.1"/>
    <property type="molecule type" value="Genomic_DNA"/>
</dbReference>
<dbReference type="CDD" id="cd19084">
    <property type="entry name" value="AKR_AKR11B1-like"/>
    <property type="match status" value="1"/>
</dbReference>
<proteinExistence type="predicted"/>
<dbReference type="Gene3D" id="3.20.20.100">
    <property type="entry name" value="NADP-dependent oxidoreductase domain"/>
    <property type="match status" value="1"/>
</dbReference>
<dbReference type="InterPro" id="IPR050523">
    <property type="entry name" value="AKR_Detox_Biosynth"/>
</dbReference>
<dbReference type="PANTHER" id="PTHR43364">
    <property type="entry name" value="NADH-SPECIFIC METHYLGLYOXAL REDUCTASE-RELATED"/>
    <property type="match status" value="1"/>
</dbReference>
<dbReference type="InterPro" id="IPR023210">
    <property type="entry name" value="NADP_OxRdtase_dom"/>
</dbReference>
<accession>X1AN37</accession>
<feature type="domain" description="NADP-dependent oxidoreductase" evidence="2">
    <location>
        <begin position="15"/>
        <end position="234"/>
    </location>
</feature>
<comment type="caution">
    <text evidence="3">The sequence shown here is derived from an EMBL/GenBank/DDBJ whole genome shotgun (WGS) entry which is preliminary data.</text>
</comment>
<dbReference type="AlphaFoldDB" id="X1AN37"/>
<dbReference type="SUPFAM" id="SSF51430">
    <property type="entry name" value="NAD(P)-linked oxidoreductase"/>
    <property type="match status" value="1"/>
</dbReference>